<name>A0A5N5QA35_9AGAM</name>
<dbReference type="Pfam" id="PF20415">
    <property type="entry name" value="DUF6699"/>
    <property type="match status" value="1"/>
</dbReference>
<evidence type="ECO:0000259" key="2">
    <source>
        <dbReference type="Pfam" id="PF20415"/>
    </source>
</evidence>
<keyword evidence="4" id="KW-1185">Reference proteome</keyword>
<feature type="domain" description="DUF6699" evidence="2">
    <location>
        <begin position="138"/>
        <end position="272"/>
    </location>
</feature>
<protein>
    <recommendedName>
        <fullName evidence="2">DUF6699 domain-containing protein</fullName>
    </recommendedName>
</protein>
<dbReference type="OrthoDB" id="3172906at2759"/>
<dbReference type="EMBL" id="SSOP01000430">
    <property type="protein sequence ID" value="KAB5588524.1"/>
    <property type="molecule type" value="Genomic_DNA"/>
</dbReference>
<feature type="compositionally biased region" description="Polar residues" evidence="1">
    <location>
        <begin position="57"/>
        <end position="94"/>
    </location>
</feature>
<comment type="caution">
    <text evidence="3">The sequence shown here is derived from an EMBL/GenBank/DDBJ whole genome shotgun (WGS) entry which is preliminary data.</text>
</comment>
<feature type="compositionally biased region" description="Low complexity" evidence="1">
    <location>
        <begin position="101"/>
        <end position="110"/>
    </location>
</feature>
<sequence>MTSPASPARQRSLFCQCNKAVCECWPSTSAAASAPMARSHSRVPSQPSVIPVATQQAHYSPAQQLPTPHTTATSYGSPSTGSHHSPNMAVSPSLTVPGHPSPSSSASRSPQMNPLQLHPLLKAQSILRTPDSPSALRLQWDVRDSANESVIISSHEPEYLFSHPMCAAYATTPPSPFLLIACNEGGLPWLVPVHAQKGSAGVTVRDVLEAIYDVWHTSVEKNMLDLLPTDDARDRVYQAYKGRIERTRAYQQGLMAVDWLGEKTLFVCLERDEALARKRVKEEAMWPYVFALKLKMRRGALVSDA</sequence>
<reference evidence="3 4" key="1">
    <citation type="journal article" date="2019" name="Fungal Biol. Biotechnol.">
        <title>Draft genome sequence of fastidious pathogen Ceratobasidium theobromae, which causes vascular-streak dieback in Theobroma cacao.</title>
        <authorList>
            <person name="Ali S.S."/>
            <person name="Asman A."/>
            <person name="Shao J."/>
            <person name="Firmansyah A.P."/>
            <person name="Susilo A.W."/>
            <person name="Rosmana A."/>
            <person name="McMahon P."/>
            <person name="Junaid M."/>
            <person name="Guest D."/>
            <person name="Kheng T.Y."/>
            <person name="Meinhardt L.W."/>
            <person name="Bailey B.A."/>
        </authorList>
    </citation>
    <scope>NUCLEOTIDE SEQUENCE [LARGE SCALE GENOMIC DNA]</scope>
    <source>
        <strain evidence="3 4">CT2</strain>
    </source>
</reference>
<feature type="region of interest" description="Disordered" evidence="1">
    <location>
        <begin position="57"/>
        <end position="113"/>
    </location>
</feature>
<dbReference type="Proteomes" id="UP000383932">
    <property type="component" value="Unassembled WGS sequence"/>
</dbReference>
<accession>A0A5N5QA35</accession>
<evidence type="ECO:0000313" key="4">
    <source>
        <dbReference type="Proteomes" id="UP000383932"/>
    </source>
</evidence>
<organism evidence="3 4">
    <name type="scientific">Ceratobasidium theobromae</name>
    <dbReference type="NCBI Taxonomy" id="1582974"/>
    <lineage>
        <taxon>Eukaryota</taxon>
        <taxon>Fungi</taxon>
        <taxon>Dikarya</taxon>
        <taxon>Basidiomycota</taxon>
        <taxon>Agaricomycotina</taxon>
        <taxon>Agaricomycetes</taxon>
        <taxon>Cantharellales</taxon>
        <taxon>Ceratobasidiaceae</taxon>
        <taxon>Ceratobasidium</taxon>
    </lineage>
</organism>
<proteinExistence type="predicted"/>
<evidence type="ECO:0000256" key="1">
    <source>
        <dbReference type="SAM" id="MobiDB-lite"/>
    </source>
</evidence>
<dbReference type="AlphaFoldDB" id="A0A5N5QA35"/>
<evidence type="ECO:0000313" key="3">
    <source>
        <dbReference type="EMBL" id="KAB5588524.1"/>
    </source>
</evidence>
<gene>
    <name evidence="3" type="ORF">CTheo_8034</name>
</gene>
<dbReference type="InterPro" id="IPR046522">
    <property type="entry name" value="DUF6699"/>
</dbReference>